<evidence type="ECO:0000256" key="1">
    <source>
        <dbReference type="ARBA" id="ARBA00004123"/>
    </source>
</evidence>
<feature type="domain" description="NR LBD" evidence="14">
    <location>
        <begin position="367"/>
        <end position="601"/>
    </location>
</feature>
<comment type="subcellular location">
    <subcellularLocation>
        <location evidence="1 11">Nucleus</location>
    </subcellularLocation>
</comment>
<keyword evidence="9 11" id="KW-0675">Receptor</keyword>
<dbReference type="FunFam" id="3.30.50.10:FF:000008">
    <property type="entry name" value="estrogen-related receptor gamma isoform X1"/>
    <property type="match status" value="1"/>
</dbReference>
<keyword evidence="4 11" id="KW-0862">Zinc</keyword>
<name>A0A8J2RWJ4_9CRUS</name>
<dbReference type="InterPro" id="IPR035500">
    <property type="entry name" value="NHR-like_dom_sf"/>
</dbReference>
<dbReference type="PROSITE" id="PS51843">
    <property type="entry name" value="NR_LBD"/>
    <property type="match status" value="1"/>
</dbReference>
<evidence type="ECO:0000313" key="15">
    <source>
        <dbReference type="EMBL" id="CAH0109836.1"/>
    </source>
</evidence>
<dbReference type="GO" id="GO:0003700">
    <property type="term" value="F:DNA-binding transcription factor activity"/>
    <property type="evidence" value="ECO:0007669"/>
    <property type="project" value="InterPro"/>
</dbReference>
<proteinExistence type="inferred from homology"/>
<dbReference type="SUPFAM" id="SSF57716">
    <property type="entry name" value="Glucocorticoid receptor-like (DNA-binding domain)"/>
    <property type="match status" value="1"/>
</dbReference>
<dbReference type="PANTHER" id="PTHR48092">
    <property type="entry name" value="KNIRPS-RELATED PROTEIN-RELATED"/>
    <property type="match status" value="1"/>
</dbReference>
<dbReference type="Gene3D" id="3.30.50.10">
    <property type="entry name" value="Erythroid Transcription Factor GATA-1, subunit A"/>
    <property type="match status" value="1"/>
</dbReference>
<dbReference type="SUPFAM" id="SSF48508">
    <property type="entry name" value="Nuclear receptor ligand-binding domain"/>
    <property type="match status" value="1"/>
</dbReference>
<feature type="region of interest" description="Disordered" evidence="12">
    <location>
        <begin position="87"/>
        <end position="156"/>
    </location>
</feature>
<evidence type="ECO:0000256" key="2">
    <source>
        <dbReference type="ARBA" id="ARBA00022723"/>
    </source>
</evidence>
<keyword evidence="6 11" id="KW-0805">Transcription regulation</keyword>
<dbReference type="Proteomes" id="UP000789390">
    <property type="component" value="Unassembled WGS sequence"/>
</dbReference>
<comment type="similarity">
    <text evidence="11">Belongs to the nuclear hormone receptor family.</text>
</comment>
<evidence type="ECO:0000259" key="14">
    <source>
        <dbReference type="PROSITE" id="PS51843"/>
    </source>
</evidence>
<evidence type="ECO:0000256" key="9">
    <source>
        <dbReference type="ARBA" id="ARBA00023170"/>
    </source>
</evidence>
<comment type="caution">
    <text evidence="15">The sequence shown here is derived from an EMBL/GenBank/DDBJ whole genome shotgun (WGS) entry which is preliminary data.</text>
</comment>
<dbReference type="InterPro" id="IPR000536">
    <property type="entry name" value="Nucl_hrmn_rcpt_lig-bd"/>
</dbReference>
<dbReference type="PRINTS" id="PR00398">
    <property type="entry name" value="STRDHORMONER"/>
</dbReference>
<dbReference type="InterPro" id="IPR050200">
    <property type="entry name" value="Nuclear_hormone_rcpt_NR3"/>
</dbReference>
<keyword evidence="16" id="KW-1185">Reference proteome</keyword>
<evidence type="ECO:0000313" key="16">
    <source>
        <dbReference type="Proteomes" id="UP000789390"/>
    </source>
</evidence>
<evidence type="ECO:0000256" key="5">
    <source>
        <dbReference type="ARBA" id="ARBA00022990"/>
    </source>
</evidence>
<evidence type="ECO:0000256" key="4">
    <source>
        <dbReference type="ARBA" id="ARBA00022833"/>
    </source>
</evidence>
<organism evidence="15 16">
    <name type="scientific">Daphnia galeata</name>
    <dbReference type="NCBI Taxonomy" id="27404"/>
    <lineage>
        <taxon>Eukaryota</taxon>
        <taxon>Metazoa</taxon>
        <taxon>Ecdysozoa</taxon>
        <taxon>Arthropoda</taxon>
        <taxon>Crustacea</taxon>
        <taxon>Branchiopoda</taxon>
        <taxon>Diplostraca</taxon>
        <taxon>Cladocera</taxon>
        <taxon>Anomopoda</taxon>
        <taxon>Daphniidae</taxon>
        <taxon>Daphnia</taxon>
    </lineage>
</organism>
<dbReference type="Gene3D" id="1.10.565.10">
    <property type="entry name" value="Retinoid X Receptor"/>
    <property type="match status" value="1"/>
</dbReference>
<evidence type="ECO:0000256" key="3">
    <source>
        <dbReference type="ARBA" id="ARBA00022771"/>
    </source>
</evidence>
<dbReference type="OrthoDB" id="5799427at2759"/>
<dbReference type="CDD" id="cd07170">
    <property type="entry name" value="NR_DBD_ERR"/>
    <property type="match status" value="1"/>
</dbReference>
<keyword evidence="2 11" id="KW-0479">Metal-binding</keyword>
<keyword evidence="3 11" id="KW-0863">Zinc-finger</keyword>
<accession>A0A8J2RWJ4</accession>
<gene>
    <name evidence="15" type="ORF">DGAL_LOCUS13325</name>
</gene>
<keyword evidence="5" id="KW-0007">Acetylation</keyword>
<keyword evidence="7 11" id="KW-0238">DNA-binding</keyword>
<dbReference type="InterPro" id="IPR013088">
    <property type="entry name" value="Znf_NHR/GATA"/>
</dbReference>
<reference evidence="15" key="1">
    <citation type="submission" date="2021-11" db="EMBL/GenBank/DDBJ databases">
        <authorList>
            <person name="Schell T."/>
        </authorList>
    </citation>
    <scope>NUCLEOTIDE SEQUENCE</scope>
    <source>
        <strain evidence="15">M5</strain>
    </source>
</reference>
<dbReference type="InterPro" id="IPR001628">
    <property type="entry name" value="Znf_hrmn_rcpt"/>
</dbReference>
<dbReference type="AlphaFoldDB" id="A0A8J2RWJ4"/>
<dbReference type="Pfam" id="PF00105">
    <property type="entry name" value="zf-C4"/>
    <property type="match status" value="1"/>
</dbReference>
<evidence type="ECO:0000256" key="7">
    <source>
        <dbReference type="ARBA" id="ARBA00023125"/>
    </source>
</evidence>
<dbReference type="GO" id="GO:0008270">
    <property type="term" value="F:zinc ion binding"/>
    <property type="evidence" value="ECO:0007669"/>
    <property type="project" value="UniProtKB-KW"/>
</dbReference>
<dbReference type="PROSITE" id="PS00031">
    <property type="entry name" value="NUCLEAR_REC_DBD_1"/>
    <property type="match status" value="1"/>
</dbReference>
<sequence length="603" mass="66920">MESWAEALAMMTTTEPLLLRSEVKKEESDLHHHHHHHMCGMDDCSPADSSLYSPTTTGLQLELELSQEDEAASGGLGIASALTANRNGSYQSTTSPSIARSLSTSPDELLDSPPPPSAHRRSSITGTTKQQQQQQHFICSSTTNRGAAASNSATTRSIIRIQEPSLAAEETDISTDISPLSTGLCRSISRSYSSPEPDDGVDLDGKQQQYVQCSSTTAPVADEFPNRHRTAQSDNFKDEDAPKRLCLVCGDVASGFHYGVASCEACKAFFKRTIQGNIEYTCPASNDCEINKRRRKACQACRFQKCIRMGMLKEGVRLDRVRGGRQKYRRVTPYTTTPASANNSGAQTGSTDSNNVNPNPVKKVSLEDNKILSTLGQCEPEMLTTVDILWPEGDASGMDPSLRILCTLSELYDRELVSAIGWAKQIPGFLEMPLNDQMRLLQTSWPEVLTLSLAFRSIPLNSTNPKLQWSADFGMNEKEARECGMEELFFQCVQIAQRLEQLSVTREEYYLLKALVLVNCDVKMESMTHVKKLRETVLAALSDCSAALRQGNGANQQMQHLLLCMPCIRQVDSTLRRFWALVRRDSRVPMNKLFLEMLESPLR</sequence>
<feature type="region of interest" description="Disordered" evidence="12">
    <location>
        <begin position="332"/>
        <end position="361"/>
    </location>
</feature>
<dbReference type="SMART" id="SM00430">
    <property type="entry name" value="HOLI"/>
    <property type="match status" value="1"/>
</dbReference>
<dbReference type="SMART" id="SM00399">
    <property type="entry name" value="ZnF_C4"/>
    <property type="match status" value="1"/>
</dbReference>
<dbReference type="Pfam" id="PF00104">
    <property type="entry name" value="Hormone_recep"/>
    <property type="match status" value="1"/>
</dbReference>
<evidence type="ECO:0000256" key="8">
    <source>
        <dbReference type="ARBA" id="ARBA00023163"/>
    </source>
</evidence>
<feature type="compositionally biased region" description="Polar residues" evidence="12">
    <location>
        <begin position="333"/>
        <end position="353"/>
    </location>
</feature>
<evidence type="ECO:0000259" key="13">
    <source>
        <dbReference type="PROSITE" id="PS51030"/>
    </source>
</evidence>
<evidence type="ECO:0000256" key="6">
    <source>
        <dbReference type="ARBA" id="ARBA00023015"/>
    </source>
</evidence>
<feature type="domain" description="Nuclear receptor" evidence="13">
    <location>
        <begin position="243"/>
        <end position="318"/>
    </location>
</feature>
<dbReference type="InterPro" id="IPR001723">
    <property type="entry name" value="Nuclear_hrmn_rcpt"/>
</dbReference>
<dbReference type="GO" id="GO:0043565">
    <property type="term" value="F:sequence-specific DNA binding"/>
    <property type="evidence" value="ECO:0007669"/>
    <property type="project" value="InterPro"/>
</dbReference>
<keyword evidence="10 11" id="KW-0539">Nucleus</keyword>
<evidence type="ECO:0000256" key="12">
    <source>
        <dbReference type="SAM" id="MobiDB-lite"/>
    </source>
</evidence>
<evidence type="ECO:0000256" key="11">
    <source>
        <dbReference type="RuleBase" id="RU004334"/>
    </source>
</evidence>
<feature type="compositionally biased region" description="Polar residues" evidence="12">
    <location>
        <begin position="87"/>
        <end position="100"/>
    </location>
</feature>
<dbReference type="PRINTS" id="PR00047">
    <property type="entry name" value="STROIDFINGER"/>
</dbReference>
<feature type="compositionally biased region" description="Polar residues" evidence="12">
    <location>
        <begin position="136"/>
        <end position="156"/>
    </location>
</feature>
<evidence type="ECO:0000256" key="10">
    <source>
        <dbReference type="ARBA" id="ARBA00023242"/>
    </source>
</evidence>
<dbReference type="EMBL" id="CAKKLH010000296">
    <property type="protein sequence ID" value="CAH0109836.1"/>
    <property type="molecule type" value="Genomic_DNA"/>
</dbReference>
<dbReference type="GO" id="GO:0005634">
    <property type="term" value="C:nucleus"/>
    <property type="evidence" value="ECO:0007669"/>
    <property type="project" value="UniProtKB-SubCell"/>
</dbReference>
<dbReference type="PROSITE" id="PS51030">
    <property type="entry name" value="NUCLEAR_REC_DBD_2"/>
    <property type="match status" value="1"/>
</dbReference>
<protein>
    <submittedName>
        <fullName evidence="15">Uncharacterized protein</fullName>
    </submittedName>
</protein>
<keyword evidence="8 11" id="KW-0804">Transcription</keyword>